<protein>
    <recommendedName>
        <fullName evidence="7">RING-type domain-containing protein</fullName>
    </recommendedName>
</protein>
<dbReference type="GO" id="GO:0008270">
    <property type="term" value="F:zinc ion binding"/>
    <property type="evidence" value="ECO:0007669"/>
    <property type="project" value="UniProtKB-KW"/>
</dbReference>
<dbReference type="Proteomes" id="UP000015241">
    <property type="component" value="Unassembled WGS sequence"/>
</dbReference>
<feature type="transmembrane region" description="Helical" evidence="6">
    <location>
        <begin position="269"/>
        <end position="290"/>
    </location>
</feature>
<accession>S8EDE0</accession>
<dbReference type="EMBL" id="KE504134">
    <property type="protein sequence ID" value="EPT02608.1"/>
    <property type="molecule type" value="Genomic_DNA"/>
</dbReference>
<feature type="transmembrane region" description="Helical" evidence="6">
    <location>
        <begin position="20"/>
        <end position="39"/>
    </location>
</feature>
<feature type="transmembrane region" description="Helical" evidence="6">
    <location>
        <begin position="132"/>
        <end position="154"/>
    </location>
</feature>
<feature type="region of interest" description="Disordered" evidence="5">
    <location>
        <begin position="381"/>
        <end position="400"/>
    </location>
</feature>
<sequence>MALHRIMAASWRGIYHFPYLFQLLFVFVLMRILSIGVVLDRRLLDLHRLAYDPQYSVPPIRQILLPELFGTNGAIIMAALQYIGMFLLMDVSWIFGRQADWESNVYGYAWRCAIPAVVMSVVERAVVAVDGFHVLDIVSLCVGTCALSCVVWPVQRVIMANRDYRIHLGAFYRAIRIADSLPIVSRGTAPSKGACPTCLVRFRDVAGQLVRIPLCGHIFCKRCVVRWILRRGAYCPMCRFDFYRGYAAATDPFRSLWASLRFIRRAPGYLVDTVGIIVSGVPKFLSFVIIRAPRTTLNACRSAFGYICWLRNHLNELHDGPPSPVYPNNGRTHNNADLFVVKEQLKTVLGMIQTESAQTERLATDIKGLAETLEWLNRTHDGTATGQTAGSTTSATPPPL</sequence>
<dbReference type="OrthoDB" id="8062037at2759"/>
<dbReference type="InterPro" id="IPR013083">
    <property type="entry name" value="Znf_RING/FYVE/PHD"/>
</dbReference>
<keyword evidence="1" id="KW-0479">Metal-binding</keyword>
<dbReference type="SMART" id="SM00184">
    <property type="entry name" value="RING"/>
    <property type="match status" value="1"/>
</dbReference>
<evidence type="ECO:0000313" key="9">
    <source>
        <dbReference type="Proteomes" id="UP000015241"/>
    </source>
</evidence>
<evidence type="ECO:0000256" key="2">
    <source>
        <dbReference type="ARBA" id="ARBA00022771"/>
    </source>
</evidence>
<keyword evidence="3" id="KW-0862">Zinc</keyword>
<dbReference type="PROSITE" id="PS50089">
    <property type="entry name" value="ZF_RING_2"/>
    <property type="match status" value="1"/>
</dbReference>
<evidence type="ECO:0000259" key="7">
    <source>
        <dbReference type="PROSITE" id="PS50089"/>
    </source>
</evidence>
<feature type="domain" description="RING-type" evidence="7">
    <location>
        <begin position="195"/>
        <end position="239"/>
    </location>
</feature>
<dbReference type="STRING" id="743788.S8EDE0"/>
<dbReference type="InParanoid" id="S8EDE0"/>
<evidence type="ECO:0000256" key="5">
    <source>
        <dbReference type="SAM" id="MobiDB-lite"/>
    </source>
</evidence>
<dbReference type="Pfam" id="PF13639">
    <property type="entry name" value="zf-RING_2"/>
    <property type="match status" value="1"/>
</dbReference>
<dbReference type="Gene3D" id="3.30.40.10">
    <property type="entry name" value="Zinc/RING finger domain, C3HC4 (zinc finger)"/>
    <property type="match status" value="1"/>
</dbReference>
<keyword evidence="6" id="KW-0812">Transmembrane</keyword>
<evidence type="ECO:0000256" key="4">
    <source>
        <dbReference type="PROSITE-ProRule" id="PRU00175"/>
    </source>
</evidence>
<keyword evidence="6" id="KW-1133">Transmembrane helix</keyword>
<keyword evidence="6" id="KW-0472">Membrane</keyword>
<reference evidence="8 9" key="1">
    <citation type="journal article" date="2012" name="Science">
        <title>The Paleozoic origin of enzymatic lignin decomposition reconstructed from 31 fungal genomes.</title>
        <authorList>
            <person name="Floudas D."/>
            <person name="Binder M."/>
            <person name="Riley R."/>
            <person name="Barry K."/>
            <person name="Blanchette R.A."/>
            <person name="Henrissat B."/>
            <person name="Martinez A.T."/>
            <person name="Otillar R."/>
            <person name="Spatafora J.W."/>
            <person name="Yadav J.S."/>
            <person name="Aerts A."/>
            <person name="Benoit I."/>
            <person name="Boyd A."/>
            <person name="Carlson A."/>
            <person name="Copeland A."/>
            <person name="Coutinho P.M."/>
            <person name="de Vries R.P."/>
            <person name="Ferreira P."/>
            <person name="Findley K."/>
            <person name="Foster B."/>
            <person name="Gaskell J."/>
            <person name="Glotzer D."/>
            <person name="Gorecki P."/>
            <person name="Heitman J."/>
            <person name="Hesse C."/>
            <person name="Hori C."/>
            <person name="Igarashi K."/>
            <person name="Jurgens J.A."/>
            <person name="Kallen N."/>
            <person name="Kersten P."/>
            <person name="Kohler A."/>
            <person name="Kuees U."/>
            <person name="Kumar T.K.A."/>
            <person name="Kuo A."/>
            <person name="LaButti K."/>
            <person name="Larrondo L.F."/>
            <person name="Lindquist E."/>
            <person name="Ling A."/>
            <person name="Lombard V."/>
            <person name="Lucas S."/>
            <person name="Lundell T."/>
            <person name="Martin R."/>
            <person name="McLaughlin D.J."/>
            <person name="Morgenstern I."/>
            <person name="Morin E."/>
            <person name="Murat C."/>
            <person name="Nagy L.G."/>
            <person name="Nolan M."/>
            <person name="Ohm R.A."/>
            <person name="Patyshakuliyeva A."/>
            <person name="Rokas A."/>
            <person name="Ruiz-Duenas F.J."/>
            <person name="Sabat G."/>
            <person name="Salamov A."/>
            <person name="Samejima M."/>
            <person name="Schmutz J."/>
            <person name="Slot J.C."/>
            <person name="St John F."/>
            <person name="Stenlid J."/>
            <person name="Sun H."/>
            <person name="Sun S."/>
            <person name="Syed K."/>
            <person name="Tsang A."/>
            <person name="Wiebenga A."/>
            <person name="Young D."/>
            <person name="Pisabarro A."/>
            <person name="Eastwood D.C."/>
            <person name="Martin F."/>
            <person name="Cullen D."/>
            <person name="Grigoriev I.V."/>
            <person name="Hibbett D.S."/>
        </authorList>
    </citation>
    <scope>NUCLEOTIDE SEQUENCE</scope>
    <source>
        <strain evidence="9">FP-58527</strain>
    </source>
</reference>
<evidence type="ECO:0000313" key="8">
    <source>
        <dbReference type="EMBL" id="EPT02608.1"/>
    </source>
</evidence>
<feature type="compositionally biased region" description="Low complexity" evidence="5">
    <location>
        <begin position="382"/>
        <end position="400"/>
    </location>
</feature>
<feature type="transmembrane region" description="Helical" evidence="6">
    <location>
        <begin position="108"/>
        <end position="126"/>
    </location>
</feature>
<dbReference type="SUPFAM" id="SSF57850">
    <property type="entry name" value="RING/U-box"/>
    <property type="match status" value="1"/>
</dbReference>
<evidence type="ECO:0000256" key="6">
    <source>
        <dbReference type="SAM" id="Phobius"/>
    </source>
</evidence>
<keyword evidence="2 4" id="KW-0863">Zinc-finger</keyword>
<dbReference type="InterPro" id="IPR017907">
    <property type="entry name" value="Znf_RING_CS"/>
</dbReference>
<name>S8EDE0_FOMSC</name>
<keyword evidence="9" id="KW-1185">Reference proteome</keyword>
<dbReference type="HOGENOM" id="CLU_677988_0_0_1"/>
<dbReference type="AlphaFoldDB" id="S8EDE0"/>
<evidence type="ECO:0000256" key="1">
    <source>
        <dbReference type="ARBA" id="ARBA00022723"/>
    </source>
</evidence>
<feature type="transmembrane region" description="Helical" evidence="6">
    <location>
        <begin position="74"/>
        <end position="96"/>
    </location>
</feature>
<dbReference type="InterPro" id="IPR001841">
    <property type="entry name" value="Znf_RING"/>
</dbReference>
<evidence type="ECO:0000256" key="3">
    <source>
        <dbReference type="ARBA" id="ARBA00022833"/>
    </source>
</evidence>
<gene>
    <name evidence="8" type="ORF">FOMPIDRAFT_1040853</name>
</gene>
<organism evidence="8 9">
    <name type="scientific">Fomitopsis schrenkii</name>
    <name type="common">Brown rot fungus</name>
    <dbReference type="NCBI Taxonomy" id="2126942"/>
    <lineage>
        <taxon>Eukaryota</taxon>
        <taxon>Fungi</taxon>
        <taxon>Dikarya</taxon>
        <taxon>Basidiomycota</taxon>
        <taxon>Agaricomycotina</taxon>
        <taxon>Agaricomycetes</taxon>
        <taxon>Polyporales</taxon>
        <taxon>Fomitopsis</taxon>
    </lineage>
</organism>
<dbReference type="PROSITE" id="PS00518">
    <property type="entry name" value="ZF_RING_1"/>
    <property type="match status" value="1"/>
</dbReference>
<proteinExistence type="predicted"/>